<protein>
    <recommendedName>
        <fullName evidence="3">Swt1-like HEPN domain-containing protein</fullName>
    </recommendedName>
</protein>
<dbReference type="RefSeq" id="WP_183197375.1">
    <property type="nucleotide sequence ID" value="NZ_JACIDA010000002.1"/>
</dbReference>
<sequence>MTQAPPTLIEEARDVPERALRIYARLWQFETWLRSIIYVELRALLGDDWRASLKTNPRSFEADKFLKHMPTPEMNALSYASLGQLAGLIDAHWECFAIYLPPKPLWDTKLKEIEQIRHRIAHFRAGHPDDHSRLLQFLRDLDRGFWTFCTSYNDLLPILPPDRDKVTRHFIGYDPLPWGEIEPGQWARIGFVDKSEVVNVVVNLLRRPWAQDSEAVDGATGRLYDVVFMGGDRRIFDYRSLLERTKANHERLVHIALGTGEAFRLTIPAVLGSAVVIEIVEDWLEAARNNVRRGPYIAATAADAIAAEWPEYVLGPTHPLAYLGPDMPCSFFDA</sequence>
<reference evidence="1 2" key="1">
    <citation type="submission" date="2020-08" db="EMBL/GenBank/DDBJ databases">
        <title>Genomic Encyclopedia of Type Strains, Phase IV (KMG-IV): sequencing the most valuable type-strain genomes for metagenomic binning, comparative biology and taxonomic classification.</title>
        <authorList>
            <person name="Goeker M."/>
        </authorList>
    </citation>
    <scope>NUCLEOTIDE SEQUENCE [LARGE SCALE GENOMIC DNA]</scope>
    <source>
        <strain evidence="1 2">DSM 14878</strain>
    </source>
</reference>
<dbReference type="EMBL" id="JACIDA010000002">
    <property type="protein sequence ID" value="MBB3872918.1"/>
    <property type="molecule type" value="Genomic_DNA"/>
</dbReference>
<evidence type="ECO:0000313" key="2">
    <source>
        <dbReference type="Proteomes" id="UP000532936"/>
    </source>
</evidence>
<accession>A0A7W6A9H1</accession>
<evidence type="ECO:0000313" key="1">
    <source>
        <dbReference type="EMBL" id="MBB3872918.1"/>
    </source>
</evidence>
<proteinExistence type="predicted"/>
<dbReference type="AlphaFoldDB" id="A0A7W6A9H1"/>
<gene>
    <name evidence="1" type="ORF">GGR11_002471</name>
</gene>
<comment type="caution">
    <text evidence="1">The sequence shown here is derived from an EMBL/GenBank/DDBJ whole genome shotgun (WGS) entry which is preliminary data.</text>
</comment>
<evidence type="ECO:0008006" key="3">
    <source>
        <dbReference type="Google" id="ProtNLM"/>
    </source>
</evidence>
<name>A0A7W6A9H1_9CAUL</name>
<dbReference type="Proteomes" id="UP000532936">
    <property type="component" value="Unassembled WGS sequence"/>
</dbReference>
<organism evidence="1 2">
    <name type="scientific">Brevundimonas mediterranea</name>
    <dbReference type="NCBI Taxonomy" id="74329"/>
    <lineage>
        <taxon>Bacteria</taxon>
        <taxon>Pseudomonadati</taxon>
        <taxon>Pseudomonadota</taxon>
        <taxon>Alphaproteobacteria</taxon>
        <taxon>Caulobacterales</taxon>
        <taxon>Caulobacteraceae</taxon>
        <taxon>Brevundimonas</taxon>
    </lineage>
</organism>